<dbReference type="InterPro" id="IPR036875">
    <property type="entry name" value="Znf_CCHC_sf"/>
</dbReference>
<dbReference type="EMBL" id="KN549425">
    <property type="protein sequence ID" value="KHJ97617.1"/>
    <property type="molecule type" value="Genomic_DNA"/>
</dbReference>
<feature type="transmembrane region" description="Helical" evidence="1">
    <location>
        <begin position="80"/>
        <end position="100"/>
    </location>
</feature>
<proteinExistence type="predicted"/>
<dbReference type="SUPFAM" id="SSF57756">
    <property type="entry name" value="Retrovirus zinc finger-like domains"/>
    <property type="match status" value="1"/>
</dbReference>
<sequence>MKCFNCSKFGHISRDRPQKRTQVRQTERERQKFELKKEPRASTFADKARSLGVRTKAVVNGKKLLIGEKTCSWINMTEEGILTILDTGLIIIIIPVGVFARAKEKSVDIDSLEVITYADLKPLYDVFDNKMEFLGAIKV</sequence>
<organism evidence="2 3">
    <name type="scientific">Oesophagostomum dentatum</name>
    <name type="common">Nodular worm</name>
    <dbReference type="NCBI Taxonomy" id="61180"/>
    <lineage>
        <taxon>Eukaryota</taxon>
        <taxon>Metazoa</taxon>
        <taxon>Ecdysozoa</taxon>
        <taxon>Nematoda</taxon>
        <taxon>Chromadorea</taxon>
        <taxon>Rhabditida</taxon>
        <taxon>Rhabditina</taxon>
        <taxon>Rhabditomorpha</taxon>
        <taxon>Strongyloidea</taxon>
        <taxon>Strongylidae</taxon>
        <taxon>Oesophagostomum</taxon>
    </lineage>
</organism>
<keyword evidence="1" id="KW-0812">Transmembrane</keyword>
<dbReference type="Gene3D" id="4.10.60.10">
    <property type="entry name" value="Zinc finger, CCHC-type"/>
    <property type="match status" value="1"/>
</dbReference>
<accession>A0A0B1TP80</accession>
<reference evidence="2 3" key="1">
    <citation type="submission" date="2014-03" db="EMBL/GenBank/DDBJ databases">
        <title>Draft genome of the hookworm Oesophagostomum dentatum.</title>
        <authorList>
            <person name="Mitreva M."/>
        </authorList>
    </citation>
    <scope>NUCLEOTIDE SEQUENCE [LARGE SCALE GENOMIC DNA]</scope>
    <source>
        <strain evidence="2 3">OD-Hann</strain>
    </source>
</reference>
<keyword evidence="3" id="KW-1185">Reference proteome</keyword>
<name>A0A0B1TP80_OESDE</name>
<dbReference type="OrthoDB" id="5826524at2759"/>
<dbReference type="Proteomes" id="UP000053660">
    <property type="component" value="Unassembled WGS sequence"/>
</dbReference>
<evidence type="ECO:0000313" key="2">
    <source>
        <dbReference type="EMBL" id="KHJ97617.1"/>
    </source>
</evidence>
<dbReference type="GO" id="GO:0003676">
    <property type="term" value="F:nucleic acid binding"/>
    <property type="evidence" value="ECO:0007669"/>
    <property type="project" value="InterPro"/>
</dbReference>
<keyword evidence="1" id="KW-1133">Transmembrane helix</keyword>
<keyword evidence="1" id="KW-0472">Membrane</keyword>
<evidence type="ECO:0000256" key="1">
    <source>
        <dbReference type="SAM" id="Phobius"/>
    </source>
</evidence>
<evidence type="ECO:0000313" key="3">
    <source>
        <dbReference type="Proteomes" id="UP000053660"/>
    </source>
</evidence>
<dbReference type="AlphaFoldDB" id="A0A0B1TP80"/>
<dbReference type="GO" id="GO:0008270">
    <property type="term" value="F:zinc ion binding"/>
    <property type="evidence" value="ECO:0007669"/>
    <property type="project" value="InterPro"/>
</dbReference>
<protein>
    <submittedName>
        <fullName evidence="2">Zinc knuckle</fullName>
    </submittedName>
</protein>
<gene>
    <name evidence="2" type="ORF">OESDEN_02404</name>
</gene>